<dbReference type="InParanoid" id="J4HXH5"/>
<evidence type="ECO:0000256" key="1">
    <source>
        <dbReference type="SAM" id="MobiDB-lite"/>
    </source>
</evidence>
<sequence>MLPDSLPAPVCGQCLVPGPALRKESAGMRVGRMPGIMGVLFSRAFVLRSDRGSAAPPATAYLALPGSQAAVQRTSTSTSTSTSTQRAGNLALSSKRGLLSRLHANAGGAHTRASGERERREDTGPGMA</sequence>
<accession>J4HXH5</accession>
<gene>
    <name evidence="2" type="ORF">FIBRA_05420</name>
</gene>
<organism evidence="2 3">
    <name type="scientific">Fibroporia radiculosa</name>
    <dbReference type="NCBI Taxonomy" id="599839"/>
    <lineage>
        <taxon>Eukaryota</taxon>
        <taxon>Fungi</taxon>
        <taxon>Dikarya</taxon>
        <taxon>Basidiomycota</taxon>
        <taxon>Agaricomycotina</taxon>
        <taxon>Agaricomycetes</taxon>
        <taxon>Polyporales</taxon>
        <taxon>Fibroporiaceae</taxon>
        <taxon>Fibroporia</taxon>
    </lineage>
</organism>
<evidence type="ECO:0000313" key="2">
    <source>
        <dbReference type="EMBL" id="CCM03292.1"/>
    </source>
</evidence>
<name>J4HXH5_9APHY</name>
<dbReference type="HOGENOM" id="CLU_1959610_0_0_1"/>
<feature type="compositionally biased region" description="Basic and acidic residues" evidence="1">
    <location>
        <begin position="113"/>
        <end position="128"/>
    </location>
</feature>
<dbReference type="RefSeq" id="XP_012182575.1">
    <property type="nucleotide sequence ID" value="XM_012327185.1"/>
</dbReference>
<proteinExistence type="predicted"/>
<feature type="region of interest" description="Disordered" evidence="1">
    <location>
        <begin position="67"/>
        <end position="128"/>
    </location>
</feature>
<feature type="compositionally biased region" description="Low complexity" evidence="1">
    <location>
        <begin position="74"/>
        <end position="84"/>
    </location>
</feature>
<dbReference type="GeneID" id="24098203"/>
<reference evidence="2 3" key="1">
    <citation type="journal article" date="2012" name="Appl. Environ. Microbiol.">
        <title>Short-read sequencing for genomic analysis of the brown rot fungus Fibroporia radiculosa.</title>
        <authorList>
            <person name="Tang J.D."/>
            <person name="Perkins A.D."/>
            <person name="Sonstegard T.S."/>
            <person name="Schroeder S.G."/>
            <person name="Burgess S.C."/>
            <person name="Diehl S.V."/>
        </authorList>
    </citation>
    <scope>NUCLEOTIDE SEQUENCE [LARGE SCALE GENOMIC DNA]</scope>
    <source>
        <strain evidence="2 3">TFFH 294</strain>
    </source>
</reference>
<evidence type="ECO:0000313" key="3">
    <source>
        <dbReference type="Proteomes" id="UP000006352"/>
    </source>
</evidence>
<dbReference type="AlphaFoldDB" id="J4HXH5"/>
<protein>
    <submittedName>
        <fullName evidence="2">Uncharacterized protein</fullName>
    </submittedName>
</protein>
<dbReference type="Proteomes" id="UP000006352">
    <property type="component" value="Unassembled WGS sequence"/>
</dbReference>
<keyword evidence="3" id="KW-1185">Reference proteome</keyword>
<dbReference type="EMBL" id="HE797109">
    <property type="protein sequence ID" value="CCM03292.1"/>
    <property type="molecule type" value="Genomic_DNA"/>
</dbReference>